<keyword evidence="3 6" id="KW-0812">Transmembrane</keyword>
<evidence type="ECO:0000256" key="6">
    <source>
        <dbReference type="SAM" id="Phobius"/>
    </source>
</evidence>
<evidence type="ECO:0000313" key="8">
    <source>
        <dbReference type="Proteomes" id="UP001597548"/>
    </source>
</evidence>
<dbReference type="Pfam" id="PF03626">
    <property type="entry name" value="COX4_pro"/>
    <property type="match status" value="1"/>
</dbReference>
<keyword evidence="4 6" id="KW-1133">Transmembrane helix</keyword>
<evidence type="ECO:0000256" key="3">
    <source>
        <dbReference type="ARBA" id="ARBA00022692"/>
    </source>
</evidence>
<accession>A0ABW5ZQS9</accession>
<keyword evidence="8" id="KW-1185">Reference proteome</keyword>
<dbReference type="RefSeq" id="WP_194508452.1">
    <property type="nucleotide sequence ID" value="NZ_JADILU010000005.1"/>
</dbReference>
<protein>
    <submittedName>
        <fullName evidence="7">Cytochrome C oxidase subunit IV family protein</fullName>
    </submittedName>
</protein>
<dbReference type="EMBL" id="JBHUOS010000002">
    <property type="protein sequence ID" value="MFD2914952.1"/>
    <property type="molecule type" value="Genomic_DNA"/>
</dbReference>
<dbReference type="InterPro" id="IPR005171">
    <property type="entry name" value="Cyt_c_oxidase_su4_prok"/>
</dbReference>
<proteinExistence type="predicted"/>
<comment type="subcellular location">
    <subcellularLocation>
        <location evidence="1">Cell membrane</location>
        <topology evidence="1">Multi-pass membrane protein</topology>
    </subcellularLocation>
</comment>
<evidence type="ECO:0000256" key="5">
    <source>
        <dbReference type="ARBA" id="ARBA00023136"/>
    </source>
</evidence>
<feature type="transmembrane region" description="Helical" evidence="6">
    <location>
        <begin position="80"/>
        <end position="98"/>
    </location>
</feature>
<keyword evidence="2" id="KW-1003">Cell membrane</keyword>
<feature type="transmembrane region" description="Helical" evidence="6">
    <location>
        <begin position="110"/>
        <end position="127"/>
    </location>
</feature>
<comment type="caution">
    <text evidence="7">The sequence shown here is derived from an EMBL/GenBank/DDBJ whole genome shotgun (WGS) entry which is preliminary data.</text>
</comment>
<evidence type="ECO:0000256" key="2">
    <source>
        <dbReference type="ARBA" id="ARBA00022475"/>
    </source>
</evidence>
<evidence type="ECO:0000313" key="7">
    <source>
        <dbReference type="EMBL" id="MFD2914952.1"/>
    </source>
</evidence>
<reference evidence="8" key="1">
    <citation type="journal article" date="2019" name="Int. J. Syst. Evol. Microbiol.">
        <title>The Global Catalogue of Microorganisms (GCM) 10K type strain sequencing project: providing services to taxonomists for standard genome sequencing and annotation.</title>
        <authorList>
            <consortium name="The Broad Institute Genomics Platform"/>
            <consortium name="The Broad Institute Genome Sequencing Center for Infectious Disease"/>
            <person name="Wu L."/>
            <person name="Ma J."/>
        </authorList>
    </citation>
    <scope>NUCLEOTIDE SEQUENCE [LARGE SCALE GENOMIC DNA]</scope>
    <source>
        <strain evidence="8">KCTC 32514</strain>
    </source>
</reference>
<feature type="transmembrane region" description="Helical" evidence="6">
    <location>
        <begin position="55"/>
        <end position="74"/>
    </location>
</feature>
<evidence type="ECO:0000256" key="1">
    <source>
        <dbReference type="ARBA" id="ARBA00004651"/>
    </source>
</evidence>
<keyword evidence="5 6" id="KW-0472">Membrane</keyword>
<evidence type="ECO:0000256" key="4">
    <source>
        <dbReference type="ARBA" id="ARBA00022989"/>
    </source>
</evidence>
<sequence>MAHEHKLAIFRGTVKFKSNIQKIWGVLIFLTIITAIEVILGIYKPSMFMHTWMTPFEGGFFATLGNIIFSPIVYMKPLNLIFILLTLVKAYYITWDFMHMRDETKALRRMVVWTGVFLVCYLIFILLQEGGYIQGVYENGYVKRDF</sequence>
<feature type="transmembrane region" description="Helical" evidence="6">
    <location>
        <begin position="23"/>
        <end position="43"/>
    </location>
</feature>
<organism evidence="7 8">
    <name type="scientific">Psychroserpens luteus</name>
    <dbReference type="NCBI Taxonomy" id="1434066"/>
    <lineage>
        <taxon>Bacteria</taxon>
        <taxon>Pseudomonadati</taxon>
        <taxon>Bacteroidota</taxon>
        <taxon>Flavobacteriia</taxon>
        <taxon>Flavobacteriales</taxon>
        <taxon>Flavobacteriaceae</taxon>
        <taxon>Psychroserpens</taxon>
    </lineage>
</organism>
<dbReference type="Proteomes" id="UP001597548">
    <property type="component" value="Unassembled WGS sequence"/>
</dbReference>
<gene>
    <name evidence="7" type="ORF">ACFS29_04825</name>
</gene>
<name>A0ABW5ZQS9_9FLAO</name>